<feature type="compositionally biased region" description="Acidic residues" evidence="1">
    <location>
        <begin position="83"/>
        <end position="103"/>
    </location>
</feature>
<dbReference type="AlphaFoldDB" id="A0AAV2PBI3"/>
<dbReference type="Proteomes" id="UP001497644">
    <property type="component" value="Chromosome 9"/>
</dbReference>
<dbReference type="EMBL" id="OZ034832">
    <property type="protein sequence ID" value="CAL1689341.1"/>
    <property type="molecule type" value="Genomic_DNA"/>
</dbReference>
<evidence type="ECO:0000313" key="2">
    <source>
        <dbReference type="EMBL" id="CAL1689341.1"/>
    </source>
</evidence>
<name>A0AAV2PBI3_9HYME</name>
<reference evidence="2" key="1">
    <citation type="submission" date="2024-04" db="EMBL/GenBank/DDBJ databases">
        <authorList>
            <consortium name="Molecular Ecology Group"/>
        </authorList>
    </citation>
    <scope>NUCLEOTIDE SEQUENCE</scope>
</reference>
<accession>A0AAV2PBI3</accession>
<evidence type="ECO:0000256" key="1">
    <source>
        <dbReference type="SAM" id="MobiDB-lite"/>
    </source>
</evidence>
<proteinExistence type="predicted"/>
<keyword evidence="3" id="KW-1185">Reference proteome</keyword>
<feature type="region of interest" description="Disordered" evidence="1">
    <location>
        <begin position="79"/>
        <end position="103"/>
    </location>
</feature>
<evidence type="ECO:0000313" key="3">
    <source>
        <dbReference type="Proteomes" id="UP001497644"/>
    </source>
</evidence>
<sequence>MTAGSNKFTSVVGWRLVTGLPYQAEPTSRRAKVFRTSPSRTRRLTWPRNRAGTAGGINDLGARAPLMATDLRKKVSALRAFSVDEDEDEDEDDDDDDDDADDD</sequence>
<gene>
    <name evidence="2" type="ORF">LPLAT_LOCUS14287</name>
</gene>
<protein>
    <submittedName>
        <fullName evidence="2">Uncharacterized protein</fullName>
    </submittedName>
</protein>
<organism evidence="2 3">
    <name type="scientific">Lasius platythorax</name>
    <dbReference type="NCBI Taxonomy" id="488582"/>
    <lineage>
        <taxon>Eukaryota</taxon>
        <taxon>Metazoa</taxon>
        <taxon>Ecdysozoa</taxon>
        <taxon>Arthropoda</taxon>
        <taxon>Hexapoda</taxon>
        <taxon>Insecta</taxon>
        <taxon>Pterygota</taxon>
        <taxon>Neoptera</taxon>
        <taxon>Endopterygota</taxon>
        <taxon>Hymenoptera</taxon>
        <taxon>Apocrita</taxon>
        <taxon>Aculeata</taxon>
        <taxon>Formicoidea</taxon>
        <taxon>Formicidae</taxon>
        <taxon>Formicinae</taxon>
        <taxon>Lasius</taxon>
        <taxon>Lasius</taxon>
    </lineage>
</organism>